<reference evidence="1 2" key="1">
    <citation type="submission" date="2024-01" db="EMBL/GenBank/DDBJ databases">
        <authorList>
            <person name="Allen C."/>
            <person name="Tagirdzhanova G."/>
        </authorList>
    </citation>
    <scope>NUCLEOTIDE SEQUENCE [LARGE SCALE GENOMIC DNA]</scope>
    <source>
        <strain evidence="1 2">CBS 119000</strain>
    </source>
</reference>
<sequence length="114" mass="11604">MRGVGDFGNGRGDRGSADGMVATAPNFHYDNNLQSNNNTLVLDHAGGLGGSANAAFPSTAGYFDAGAGTMDPDASGVHHGGSYSLQQGELPAVDSSASGQHQVYYDETNGNILL</sequence>
<name>A0ABP0E187_9PEZI</name>
<comment type="caution">
    <text evidence="1">The sequence shown here is derived from an EMBL/GenBank/DDBJ whole genome shotgun (WGS) entry which is preliminary data.</text>
</comment>
<protein>
    <submittedName>
        <fullName evidence="1">Uncharacterized protein</fullName>
    </submittedName>
</protein>
<evidence type="ECO:0000313" key="1">
    <source>
        <dbReference type="EMBL" id="CAK7273658.1"/>
    </source>
</evidence>
<keyword evidence="2" id="KW-1185">Reference proteome</keyword>
<accession>A0ABP0E187</accession>
<dbReference type="EMBL" id="CAWUON010000118">
    <property type="protein sequence ID" value="CAK7273658.1"/>
    <property type="molecule type" value="Genomic_DNA"/>
</dbReference>
<gene>
    <name evidence="1" type="ORF">SEPCBS119000_005772</name>
</gene>
<dbReference type="Proteomes" id="UP001642502">
    <property type="component" value="Unassembled WGS sequence"/>
</dbReference>
<evidence type="ECO:0000313" key="2">
    <source>
        <dbReference type="Proteomes" id="UP001642502"/>
    </source>
</evidence>
<proteinExistence type="predicted"/>
<organism evidence="1 2">
    <name type="scientific">Sporothrix epigloea</name>
    <dbReference type="NCBI Taxonomy" id="1892477"/>
    <lineage>
        <taxon>Eukaryota</taxon>
        <taxon>Fungi</taxon>
        <taxon>Dikarya</taxon>
        <taxon>Ascomycota</taxon>
        <taxon>Pezizomycotina</taxon>
        <taxon>Sordariomycetes</taxon>
        <taxon>Sordariomycetidae</taxon>
        <taxon>Ophiostomatales</taxon>
        <taxon>Ophiostomataceae</taxon>
        <taxon>Sporothrix</taxon>
    </lineage>
</organism>